<organism evidence="7 8">
    <name type="scientific">Actinotalea fermentans</name>
    <dbReference type="NCBI Taxonomy" id="43671"/>
    <lineage>
        <taxon>Bacteria</taxon>
        <taxon>Bacillati</taxon>
        <taxon>Actinomycetota</taxon>
        <taxon>Actinomycetes</taxon>
        <taxon>Micrococcales</taxon>
        <taxon>Cellulomonadaceae</taxon>
        <taxon>Actinotalea</taxon>
    </lineage>
</organism>
<dbReference type="GO" id="GO:0016301">
    <property type="term" value="F:kinase activity"/>
    <property type="evidence" value="ECO:0007669"/>
    <property type="project" value="UniProtKB-KW"/>
</dbReference>
<dbReference type="Gene3D" id="3.30.420.40">
    <property type="match status" value="2"/>
</dbReference>
<dbReference type="InterPro" id="IPR018485">
    <property type="entry name" value="FGGY_C"/>
</dbReference>
<dbReference type="Pfam" id="PF02782">
    <property type="entry name" value="FGGY_C"/>
    <property type="match status" value="1"/>
</dbReference>
<protein>
    <submittedName>
        <fullName evidence="7">Sugar kinase</fullName>
    </submittedName>
</protein>
<evidence type="ECO:0000313" key="7">
    <source>
        <dbReference type="EMBL" id="GEN79807.1"/>
    </source>
</evidence>
<comment type="similarity">
    <text evidence="1 4">Belongs to the FGGY kinase family.</text>
</comment>
<name>A0A511YX77_9CELL</name>
<dbReference type="EMBL" id="BJYK01000004">
    <property type="protein sequence ID" value="GEN79807.1"/>
    <property type="molecule type" value="Genomic_DNA"/>
</dbReference>
<dbReference type="CDD" id="cd07804">
    <property type="entry name" value="ASKHA_NBD_FGGY_RrXK-like"/>
    <property type="match status" value="1"/>
</dbReference>
<keyword evidence="8" id="KW-1185">Reference proteome</keyword>
<dbReference type="InterPro" id="IPR050406">
    <property type="entry name" value="FGGY_Carb_Kinase"/>
</dbReference>
<accession>A0A511YX77</accession>
<dbReference type="AlphaFoldDB" id="A0A511YX77"/>
<dbReference type="InterPro" id="IPR018484">
    <property type="entry name" value="FGGY_N"/>
</dbReference>
<dbReference type="PROSITE" id="PS00445">
    <property type="entry name" value="FGGY_KINASES_2"/>
    <property type="match status" value="1"/>
</dbReference>
<dbReference type="SUPFAM" id="SSF53067">
    <property type="entry name" value="Actin-like ATPase domain"/>
    <property type="match status" value="2"/>
</dbReference>
<comment type="caution">
    <text evidence="7">The sequence shown here is derived from an EMBL/GenBank/DDBJ whole genome shotgun (WGS) entry which is preliminary data.</text>
</comment>
<reference evidence="7 8" key="1">
    <citation type="submission" date="2019-07" db="EMBL/GenBank/DDBJ databases">
        <title>Whole genome shotgun sequence of Actinotalea fermentans NBRC 105374.</title>
        <authorList>
            <person name="Hosoyama A."/>
            <person name="Uohara A."/>
            <person name="Ohji S."/>
            <person name="Ichikawa N."/>
        </authorList>
    </citation>
    <scope>NUCLEOTIDE SEQUENCE [LARGE SCALE GENOMIC DNA]</scope>
    <source>
        <strain evidence="7 8">NBRC 105374</strain>
    </source>
</reference>
<dbReference type="InterPro" id="IPR043129">
    <property type="entry name" value="ATPase_NBD"/>
</dbReference>
<evidence type="ECO:0000256" key="3">
    <source>
        <dbReference type="ARBA" id="ARBA00022777"/>
    </source>
</evidence>
<dbReference type="PIRSF" id="PIRSF000538">
    <property type="entry name" value="GlpK"/>
    <property type="match status" value="1"/>
</dbReference>
<feature type="domain" description="Carbohydrate kinase FGGY C-terminal" evidence="6">
    <location>
        <begin position="256"/>
        <end position="442"/>
    </location>
</feature>
<dbReference type="InterPro" id="IPR018483">
    <property type="entry name" value="Carb_kinase_FGGY_CS"/>
</dbReference>
<dbReference type="GO" id="GO:0016773">
    <property type="term" value="F:phosphotransferase activity, alcohol group as acceptor"/>
    <property type="evidence" value="ECO:0007669"/>
    <property type="project" value="InterPro"/>
</dbReference>
<gene>
    <name evidence="7" type="ORF">AFE02nite_15410</name>
</gene>
<dbReference type="Proteomes" id="UP000321484">
    <property type="component" value="Unassembled WGS sequence"/>
</dbReference>
<feature type="domain" description="Carbohydrate kinase FGGY N-terminal" evidence="5">
    <location>
        <begin position="3"/>
        <end position="242"/>
    </location>
</feature>
<evidence type="ECO:0000259" key="5">
    <source>
        <dbReference type="Pfam" id="PF00370"/>
    </source>
</evidence>
<dbReference type="RefSeq" id="WP_034245195.1">
    <property type="nucleotide sequence ID" value="NZ_BJYK01000004.1"/>
</dbReference>
<dbReference type="PANTHER" id="PTHR43095">
    <property type="entry name" value="SUGAR KINASE"/>
    <property type="match status" value="1"/>
</dbReference>
<dbReference type="OrthoDB" id="9782710at2"/>
<evidence type="ECO:0000256" key="4">
    <source>
        <dbReference type="RuleBase" id="RU003733"/>
    </source>
</evidence>
<evidence type="ECO:0000259" key="6">
    <source>
        <dbReference type="Pfam" id="PF02782"/>
    </source>
</evidence>
<dbReference type="Pfam" id="PF00370">
    <property type="entry name" value="FGGY_N"/>
    <property type="match status" value="1"/>
</dbReference>
<evidence type="ECO:0000313" key="8">
    <source>
        <dbReference type="Proteomes" id="UP000321484"/>
    </source>
</evidence>
<keyword evidence="3 4" id="KW-0418">Kinase</keyword>
<evidence type="ECO:0000256" key="2">
    <source>
        <dbReference type="ARBA" id="ARBA00022679"/>
    </source>
</evidence>
<sequence>MTFLGVDVGTFESKGVLVDAEGTVLAQSRRRHQISTPRPGHVEQDPELDWWADVVVIARELMAHPAARDLRGVGLSAIGPCVVATDEELTPLRPAILYGVDTRAARQIDALVGALGEQEIQRRCGNALTSQSAGPKIAWLRDEEPDVWSRARWFMTSQSWLVAKLTGEVVIDHATAGYFHPLYDLQAARWDVTGCEDVVTADRLPRLGWTTDLAGTVHARAAAETGIPEGTPVIVGTTDAPAEAVAAGVVDDGSLMAMYGSSGYFIRVGSTPITDPSLWAAPFVLEGTYVLAAGTATTGTATRWVADALGITDERDEVTFARLLELAEGSPAGARGVLVLPHFAGERTPFQDPHSRGAIVGLGLEHTPADIARAVLEGIGHATAEAVGTYARCGVPVSRVVAIGGATKNPVVMSTVSTLTGLTQDVAATPGASHGDAFLAALGTGAVELADGRRWWSVDRSVPPDPASAERLRADHRAFVDLYRALAPWNRERDMSTRGDGA</sequence>
<evidence type="ECO:0000256" key="1">
    <source>
        <dbReference type="ARBA" id="ARBA00009156"/>
    </source>
</evidence>
<dbReference type="InterPro" id="IPR000577">
    <property type="entry name" value="Carb_kinase_FGGY"/>
</dbReference>
<keyword evidence="2 4" id="KW-0808">Transferase</keyword>
<dbReference type="GO" id="GO:0005975">
    <property type="term" value="P:carbohydrate metabolic process"/>
    <property type="evidence" value="ECO:0007669"/>
    <property type="project" value="InterPro"/>
</dbReference>
<proteinExistence type="inferred from homology"/>